<reference evidence="9 10" key="1">
    <citation type="submission" date="2023-11" db="EMBL/GenBank/DDBJ databases">
        <title>A Novel Polar Bacteriovorax (B. antarcticus) Isolated from the Biocrust in Antarctica.</title>
        <authorList>
            <person name="Mun W."/>
            <person name="Choi S.Y."/>
            <person name="Mitchell R.J."/>
        </authorList>
    </citation>
    <scope>NUCLEOTIDE SEQUENCE [LARGE SCALE GENOMIC DNA]</scope>
    <source>
        <strain evidence="9 10">PP10</strain>
    </source>
</reference>
<dbReference type="EMBL" id="JAYGJQ010000002">
    <property type="protein sequence ID" value="MEA9356716.1"/>
    <property type="molecule type" value="Genomic_DNA"/>
</dbReference>
<dbReference type="SUPFAM" id="SSF102114">
    <property type="entry name" value="Radical SAM enzymes"/>
    <property type="match status" value="1"/>
</dbReference>
<keyword evidence="3" id="KW-0479">Metal-binding</keyword>
<dbReference type="InterPro" id="IPR006638">
    <property type="entry name" value="Elp3/MiaA/NifB-like_rSAM"/>
</dbReference>
<comment type="caution">
    <text evidence="9">The sequence shown here is derived from an EMBL/GenBank/DDBJ whole genome shotgun (WGS) entry which is preliminary data.</text>
</comment>
<proteinExistence type="predicted"/>
<dbReference type="InterPro" id="IPR007197">
    <property type="entry name" value="rSAM"/>
</dbReference>
<dbReference type="Pfam" id="PF04055">
    <property type="entry name" value="Radical_SAM"/>
    <property type="match status" value="1"/>
</dbReference>
<dbReference type="PROSITE" id="PS51332">
    <property type="entry name" value="B12_BINDING"/>
    <property type="match status" value="1"/>
</dbReference>
<dbReference type="PROSITE" id="PS51918">
    <property type="entry name" value="RADICAL_SAM"/>
    <property type="match status" value="1"/>
</dbReference>
<sequence length="541" mass="62477">MVNSKLKVLLTRPHENYHNLNYQDLMRVCRVSAPIGLLFLADICKNIENTECMILDPLVNGVFPDVKTLAFPVNDFTWGRHMSEEIHNIPADFIPDVIGISVMFSHLYSSTLESVEILKKKYPHAKILVGGADPTAKFERYLNNSPHIDLIALGEGEKIFKNLLTSIQANQDMTSVPGVAYRSEGKVKRNASEPLILHLDEVRPNYEFIDLKKYFNVNLVNFSPRISYSYPKSNQSINFITSRGCPFKCVFCSIQIHMGSPFRYNSPEYVVREIKYLVDNYDVKHFNFDDDNLTLNLSRFKKICRLIIENKLKITWDTPNGVRGDILDDESLALAIKSGCTYLLFGIESGVQKVIDEIVKKDLNLEESIKNLKRCYKAKLDTGAFFIIGFPGETKQDIRKTINVALTLFWKYKTRPHLNIARPYEGTALYNKAMETQTLKYHNHKISNIPTLVTLEMMIENEEFDLKHLNKEYKRFQSLYILISGINWLLYTLKNPILFTQTMIQHLIQSYKQIPNIKVALTKTYIGVILFPFAIRRKNLY</sequence>
<dbReference type="Gene3D" id="3.40.50.280">
    <property type="entry name" value="Cobalamin-binding domain"/>
    <property type="match status" value="1"/>
</dbReference>
<dbReference type="CDD" id="cd02068">
    <property type="entry name" value="radical_SAM_B12_BD"/>
    <property type="match status" value="1"/>
</dbReference>
<protein>
    <submittedName>
        <fullName evidence="9">Radical SAM protein</fullName>
    </submittedName>
</protein>
<feature type="domain" description="B12-binding" evidence="7">
    <location>
        <begin position="5"/>
        <end position="174"/>
    </location>
</feature>
<evidence type="ECO:0000313" key="9">
    <source>
        <dbReference type="EMBL" id="MEA9356716.1"/>
    </source>
</evidence>
<dbReference type="RefSeq" id="WP_323576583.1">
    <property type="nucleotide sequence ID" value="NZ_JAYGJQ010000002.1"/>
</dbReference>
<dbReference type="SUPFAM" id="SSF52242">
    <property type="entry name" value="Cobalamin (vitamin B12)-binding domain"/>
    <property type="match status" value="1"/>
</dbReference>
<keyword evidence="5" id="KW-0411">Iron-sulfur</keyword>
<dbReference type="SFLD" id="SFLDG01082">
    <property type="entry name" value="B12-binding_domain_containing"/>
    <property type="match status" value="1"/>
</dbReference>
<feature type="coiled-coil region" evidence="6">
    <location>
        <begin position="452"/>
        <end position="479"/>
    </location>
</feature>
<dbReference type="InterPro" id="IPR058240">
    <property type="entry name" value="rSAM_sf"/>
</dbReference>
<dbReference type="SFLD" id="SFLDS00029">
    <property type="entry name" value="Radical_SAM"/>
    <property type="match status" value="1"/>
</dbReference>
<dbReference type="SFLD" id="SFLDG01123">
    <property type="entry name" value="methyltransferase_(Class_B)"/>
    <property type="match status" value="1"/>
</dbReference>
<dbReference type="InterPro" id="IPR051198">
    <property type="entry name" value="BchE-like"/>
</dbReference>
<dbReference type="SMART" id="SM00729">
    <property type="entry name" value="Elp3"/>
    <property type="match status" value="1"/>
</dbReference>
<keyword evidence="4" id="KW-0408">Iron</keyword>
<accession>A0ABU5VUS6</accession>
<evidence type="ECO:0000256" key="2">
    <source>
        <dbReference type="ARBA" id="ARBA00022691"/>
    </source>
</evidence>
<feature type="domain" description="Radical SAM core" evidence="8">
    <location>
        <begin position="229"/>
        <end position="487"/>
    </location>
</feature>
<dbReference type="PANTHER" id="PTHR43409:SF16">
    <property type="entry name" value="SLR0320 PROTEIN"/>
    <property type="match status" value="1"/>
</dbReference>
<dbReference type="InterPro" id="IPR023404">
    <property type="entry name" value="rSAM_horseshoe"/>
</dbReference>
<dbReference type="Gene3D" id="3.80.30.20">
    <property type="entry name" value="tm_1862 like domain"/>
    <property type="match status" value="1"/>
</dbReference>
<dbReference type="InterPro" id="IPR034466">
    <property type="entry name" value="Methyltransferase_Class_B"/>
</dbReference>
<evidence type="ECO:0000256" key="4">
    <source>
        <dbReference type="ARBA" id="ARBA00023004"/>
    </source>
</evidence>
<keyword evidence="2" id="KW-0949">S-adenosyl-L-methionine</keyword>
<dbReference type="PANTHER" id="PTHR43409">
    <property type="entry name" value="ANAEROBIC MAGNESIUM-PROTOPORPHYRIN IX MONOMETHYL ESTER CYCLASE-RELATED"/>
    <property type="match status" value="1"/>
</dbReference>
<gene>
    <name evidence="9" type="ORF">SHI21_10895</name>
</gene>
<evidence type="ECO:0000313" key="10">
    <source>
        <dbReference type="Proteomes" id="UP001302274"/>
    </source>
</evidence>
<evidence type="ECO:0000256" key="3">
    <source>
        <dbReference type="ARBA" id="ARBA00022723"/>
    </source>
</evidence>
<dbReference type="Proteomes" id="UP001302274">
    <property type="component" value="Unassembled WGS sequence"/>
</dbReference>
<evidence type="ECO:0000256" key="6">
    <source>
        <dbReference type="SAM" id="Coils"/>
    </source>
</evidence>
<dbReference type="Pfam" id="PF02310">
    <property type="entry name" value="B12-binding"/>
    <property type="match status" value="1"/>
</dbReference>
<dbReference type="InterPro" id="IPR036724">
    <property type="entry name" value="Cobalamin-bd_sf"/>
</dbReference>
<comment type="cofactor">
    <cofactor evidence="1">
        <name>[4Fe-4S] cluster</name>
        <dbReference type="ChEBI" id="CHEBI:49883"/>
    </cofactor>
</comment>
<dbReference type="InterPro" id="IPR006158">
    <property type="entry name" value="Cobalamin-bd"/>
</dbReference>
<keyword evidence="6" id="KW-0175">Coiled coil</keyword>
<organism evidence="9 10">
    <name type="scientific">Bacteriovorax antarcticus</name>
    <dbReference type="NCBI Taxonomy" id="3088717"/>
    <lineage>
        <taxon>Bacteria</taxon>
        <taxon>Pseudomonadati</taxon>
        <taxon>Bdellovibrionota</taxon>
        <taxon>Bacteriovoracia</taxon>
        <taxon>Bacteriovoracales</taxon>
        <taxon>Bacteriovoracaceae</taxon>
        <taxon>Bacteriovorax</taxon>
    </lineage>
</organism>
<dbReference type="CDD" id="cd01335">
    <property type="entry name" value="Radical_SAM"/>
    <property type="match status" value="1"/>
</dbReference>
<keyword evidence="10" id="KW-1185">Reference proteome</keyword>
<evidence type="ECO:0000259" key="8">
    <source>
        <dbReference type="PROSITE" id="PS51918"/>
    </source>
</evidence>
<evidence type="ECO:0000259" key="7">
    <source>
        <dbReference type="PROSITE" id="PS51332"/>
    </source>
</evidence>
<name>A0ABU5VUS6_9BACT</name>
<evidence type="ECO:0000256" key="5">
    <source>
        <dbReference type="ARBA" id="ARBA00023014"/>
    </source>
</evidence>
<evidence type="ECO:0000256" key="1">
    <source>
        <dbReference type="ARBA" id="ARBA00001966"/>
    </source>
</evidence>